<evidence type="ECO:0000313" key="2">
    <source>
        <dbReference type="Proteomes" id="UP001169066"/>
    </source>
</evidence>
<comment type="caution">
    <text evidence="1">The sequence shown here is derived from an EMBL/GenBank/DDBJ whole genome shotgun (WGS) entry which is preliminary data.</text>
</comment>
<name>A0ABT7QVT8_9BACT</name>
<gene>
    <name evidence="1" type="ORF">PF327_10705</name>
</gene>
<sequence length="60" mass="6775">MAYQVEDHNGNQPANIRIWEEAIDAFEKDKTSFEFEGSMVAITGANRTGTTTKITIHMEE</sequence>
<dbReference type="RefSeq" id="WP_289402563.1">
    <property type="nucleotide sequence ID" value="NZ_JAQIBC010000012.1"/>
</dbReference>
<evidence type="ECO:0000313" key="1">
    <source>
        <dbReference type="EMBL" id="MDM5264664.1"/>
    </source>
</evidence>
<dbReference type="Proteomes" id="UP001169066">
    <property type="component" value="Unassembled WGS sequence"/>
</dbReference>
<dbReference type="EMBL" id="JAQIBC010000012">
    <property type="protein sequence ID" value="MDM5264664.1"/>
    <property type="molecule type" value="Genomic_DNA"/>
</dbReference>
<protein>
    <submittedName>
        <fullName evidence="1">Uncharacterized protein</fullName>
    </submittedName>
</protein>
<proteinExistence type="predicted"/>
<accession>A0ABT7QVT8</accession>
<reference evidence="1" key="1">
    <citation type="submission" date="2023-01" db="EMBL/GenBank/DDBJ databases">
        <title>Sulfurovum sp. XTW-4 genome assembly.</title>
        <authorList>
            <person name="Wang J."/>
        </authorList>
    </citation>
    <scope>NUCLEOTIDE SEQUENCE</scope>
    <source>
        <strain evidence="1">XTW-4</strain>
    </source>
</reference>
<keyword evidence="2" id="KW-1185">Reference proteome</keyword>
<organism evidence="1 2">
    <name type="scientific">Sulfurovum xiamenensis</name>
    <dbReference type="NCBI Taxonomy" id="3019066"/>
    <lineage>
        <taxon>Bacteria</taxon>
        <taxon>Pseudomonadati</taxon>
        <taxon>Campylobacterota</taxon>
        <taxon>Epsilonproteobacteria</taxon>
        <taxon>Campylobacterales</taxon>
        <taxon>Sulfurovaceae</taxon>
        <taxon>Sulfurovum</taxon>
    </lineage>
</organism>